<reference evidence="1" key="2">
    <citation type="journal article" date="2015" name="Fish Shellfish Immunol.">
        <title>Early steps in the European eel (Anguilla anguilla)-Vibrio vulnificus interaction in the gills: Role of the RtxA13 toxin.</title>
        <authorList>
            <person name="Callol A."/>
            <person name="Pajuelo D."/>
            <person name="Ebbesson L."/>
            <person name="Teles M."/>
            <person name="MacKenzie S."/>
            <person name="Amaro C."/>
        </authorList>
    </citation>
    <scope>NUCLEOTIDE SEQUENCE</scope>
</reference>
<name>A0A0E9UUU0_ANGAN</name>
<reference evidence="1" key="1">
    <citation type="submission" date="2014-11" db="EMBL/GenBank/DDBJ databases">
        <authorList>
            <person name="Amaro Gonzalez C."/>
        </authorList>
    </citation>
    <scope>NUCLEOTIDE SEQUENCE</scope>
</reference>
<sequence length="45" mass="5187">MDQNLVTDAGRPFVMMVPYDAYPRAEAEWFFNGIGPAKAEHRHIH</sequence>
<dbReference type="EMBL" id="GBXM01038928">
    <property type="protein sequence ID" value="JAH69649.1"/>
    <property type="molecule type" value="Transcribed_RNA"/>
</dbReference>
<dbReference type="AlphaFoldDB" id="A0A0E9UUU0"/>
<evidence type="ECO:0000313" key="1">
    <source>
        <dbReference type="EMBL" id="JAH69649.1"/>
    </source>
</evidence>
<accession>A0A0E9UUU0</accession>
<protein>
    <submittedName>
        <fullName evidence="1">Uncharacterized protein</fullName>
    </submittedName>
</protein>
<organism evidence="1">
    <name type="scientific">Anguilla anguilla</name>
    <name type="common">European freshwater eel</name>
    <name type="synonym">Muraena anguilla</name>
    <dbReference type="NCBI Taxonomy" id="7936"/>
    <lineage>
        <taxon>Eukaryota</taxon>
        <taxon>Metazoa</taxon>
        <taxon>Chordata</taxon>
        <taxon>Craniata</taxon>
        <taxon>Vertebrata</taxon>
        <taxon>Euteleostomi</taxon>
        <taxon>Actinopterygii</taxon>
        <taxon>Neopterygii</taxon>
        <taxon>Teleostei</taxon>
        <taxon>Anguilliformes</taxon>
        <taxon>Anguillidae</taxon>
        <taxon>Anguilla</taxon>
    </lineage>
</organism>
<proteinExistence type="predicted"/>